<dbReference type="RefSeq" id="WP_259056306.1">
    <property type="nucleotide sequence ID" value="NZ_JANUCT010000015.1"/>
</dbReference>
<protein>
    <recommendedName>
        <fullName evidence="5">DUF3014 domain-containing protein</fullName>
    </recommendedName>
</protein>
<dbReference type="AlphaFoldDB" id="A0AAE3HMW8"/>
<evidence type="ECO:0008006" key="5">
    <source>
        <dbReference type="Google" id="ProtNLM"/>
    </source>
</evidence>
<keyword evidence="2" id="KW-0812">Transmembrane</keyword>
<evidence type="ECO:0000313" key="3">
    <source>
        <dbReference type="EMBL" id="MCS3904079.1"/>
    </source>
</evidence>
<feature type="compositionally biased region" description="Basic and acidic residues" evidence="1">
    <location>
        <begin position="114"/>
        <end position="124"/>
    </location>
</feature>
<name>A0AAE3HMW8_9GAMM</name>
<evidence type="ECO:0000256" key="2">
    <source>
        <dbReference type="SAM" id="Phobius"/>
    </source>
</evidence>
<keyword evidence="2" id="KW-0472">Membrane</keyword>
<keyword evidence="2" id="KW-1133">Transmembrane helix</keyword>
<feature type="transmembrane region" description="Helical" evidence="2">
    <location>
        <begin position="20"/>
        <end position="38"/>
    </location>
</feature>
<organism evidence="3 4">
    <name type="scientific">Methylohalomonas lacus</name>
    <dbReference type="NCBI Taxonomy" id="398773"/>
    <lineage>
        <taxon>Bacteria</taxon>
        <taxon>Pseudomonadati</taxon>
        <taxon>Pseudomonadota</taxon>
        <taxon>Gammaproteobacteria</taxon>
        <taxon>Methylohalomonadales</taxon>
        <taxon>Methylohalomonadaceae</taxon>
        <taxon>Methylohalomonas</taxon>
    </lineage>
</organism>
<dbReference type="EMBL" id="JANUCT010000015">
    <property type="protein sequence ID" value="MCS3904079.1"/>
    <property type="molecule type" value="Genomic_DNA"/>
</dbReference>
<sequence>MKPDPRDRPQYGDGPSYGPWLVAIVVLALVAAATYYYWPRVETLSDQVMEQSGRTGEAAGTSAESGDQPTDEQANEPEEPQYPVPDTATLPDELDPDHDAESQAGDTDDDTDREIDAEGERADRSLPPLEESDASVRESVQTFVPENRFEELFIPESLIRHFVVTIDNMTREKLPEKYDFTQPPPDTFKVREVGDEEYELDPANYERYERFVLFAESVNLDQVVSLYTRYYPLFQQAYEELGYPDRYFNDRLVKVLEHLLAMPDIEQPVDLVRPNVFYKFADPELEDMSAGHKLMVRIGPDNAARIKQVMRGLHERLTSLEARQLD</sequence>
<proteinExistence type="predicted"/>
<dbReference type="Pfam" id="PF11219">
    <property type="entry name" value="DUF3014"/>
    <property type="match status" value="1"/>
</dbReference>
<accession>A0AAE3HMW8</accession>
<feature type="compositionally biased region" description="Acidic residues" evidence="1">
    <location>
        <begin position="69"/>
        <end position="79"/>
    </location>
</feature>
<gene>
    <name evidence="3" type="ORF">J2T55_002112</name>
</gene>
<evidence type="ECO:0000256" key="1">
    <source>
        <dbReference type="SAM" id="MobiDB-lite"/>
    </source>
</evidence>
<keyword evidence="4" id="KW-1185">Reference proteome</keyword>
<feature type="region of interest" description="Disordered" evidence="1">
    <location>
        <begin position="50"/>
        <end position="138"/>
    </location>
</feature>
<evidence type="ECO:0000313" key="4">
    <source>
        <dbReference type="Proteomes" id="UP001204445"/>
    </source>
</evidence>
<dbReference type="InterPro" id="IPR021382">
    <property type="entry name" value="DUF3014"/>
</dbReference>
<dbReference type="Proteomes" id="UP001204445">
    <property type="component" value="Unassembled WGS sequence"/>
</dbReference>
<comment type="caution">
    <text evidence="3">The sequence shown here is derived from an EMBL/GenBank/DDBJ whole genome shotgun (WGS) entry which is preliminary data.</text>
</comment>
<reference evidence="3" key="1">
    <citation type="submission" date="2022-08" db="EMBL/GenBank/DDBJ databases">
        <title>Genomic Encyclopedia of Type Strains, Phase III (KMG-III): the genomes of soil and plant-associated and newly described type strains.</title>
        <authorList>
            <person name="Whitman W."/>
        </authorList>
    </citation>
    <scope>NUCLEOTIDE SEQUENCE</scope>
    <source>
        <strain evidence="3">HMT 1</strain>
    </source>
</reference>